<dbReference type="GO" id="GO:0004636">
    <property type="term" value="F:phosphoribosyl-ATP diphosphatase activity"/>
    <property type="evidence" value="ECO:0007669"/>
    <property type="project" value="UniProtKB-UniRule"/>
</dbReference>
<evidence type="ECO:0000256" key="8">
    <source>
        <dbReference type="ARBA" id="ARBA00022490"/>
    </source>
</evidence>
<dbReference type="FunFam" id="3.10.20.810:FF:000001">
    <property type="entry name" value="Histidine biosynthesis bifunctional protein HisIE"/>
    <property type="match status" value="1"/>
</dbReference>
<dbReference type="GO" id="GO:0005524">
    <property type="term" value="F:ATP binding"/>
    <property type="evidence" value="ECO:0007669"/>
    <property type="project" value="UniProtKB-KW"/>
</dbReference>
<protein>
    <recommendedName>
        <fullName evidence="15">Histidine biosynthesis bifunctional protein HisIE</fullName>
    </recommendedName>
    <domain>
        <recommendedName>
            <fullName evidence="15">Phosphoribosyl-AMP cyclohydrolase</fullName>
            <shortName evidence="15">PRA-CH</shortName>
            <ecNumber evidence="15">3.5.4.19</ecNumber>
        </recommendedName>
    </domain>
    <domain>
        <recommendedName>
            <fullName evidence="15">Phosphoribosyl-ATP pyrophosphatase</fullName>
            <shortName evidence="15">PRA-PH</shortName>
            <ecNumber evidence="15">3.6.1.31</ecNumber>
        </recommendedName>
    </domain>
</protein>
<accession>A0A8J2ZT66</accession>
<evidence type="ECO:0000256" key="6">
    <source>
        <dbReference type="ARBA" id="ARBA00007731"/>
    </source>
</evidence>
<comment type="catalytic activity">
    <reaction evidence="2 15">
        <text>1-(5-phospho-beta-D-ribosyl)-ATP + H2O = 1-(5-phospho-beta-D-ribosyl)-5'-AMP + diphosphate + H(+)</text>
        <dbReference type="Rhea" id="RHEA:22828"/>
        <dbReference type="ChEBI" id="CHEBI:15377"/>
        <dbReference type="ChEBI" id="CHEBI:15378"/>
        <dbReference type="ChEBI" id="CHEBI:33019"/>
        <dbReference type="ChEBI" id="CHEBI:59457"/>
        <dbReference type="ChEBI" id="CHEBI:73183"/>
        <dbReference type="EC" id="3.6.1.31"/>
    </reaction>
</comment>
<evidence type="ECO:0000256" key="7">
    <source>
        <dbReference type="ARBA" id="ARBA00008299"/>
    </source>
</evidence>
<reference evidence="17" key="2">
    <citation type="submission" date="2020-09" db="EMBL/GenBank/DDBJ databases">
        <authorList>
            <person name="Sun Q."/>
            <person name="Zhou Y."/>
        </authorList>
    </citation>
    <scope>NUCLEOTIDE SEQUENCE</scope>
    <source>
        <strain evidence="17">CGMCC 1.12777</strain>
    </source>
</reference>
<evidence type="ECO:0000256" key="5">
    <source>
        <dbReference type="ARBA" id="ARBA00005204"/>
    </source>
</evidence>
<dbReference type="Gene3D" id="1.10.287.1080">
    <property type="entry name" value="MazG-like"/>
    <property type="match status" value="1"/>
</dbReference>
<dbReference type="NCBIfam" id="TIGR03188">
    <property type="entry name" value="histidine_hisI"/>
    <property type="match status" value="1"/>
</dbReference>
<dbReference type="InterPro" id="IPR021130">
    <property type="entry name" value="PRib-ATP_PPHydrolase-like"/>
</dbReference>
<dbReference type="SUPFAM" id="SSF101386">
    <property type="entry name" value="all-alpha NTP pyrophosphatases"/>
    <property type="match status" value="1"/>
</dbReference>
<comment type="caution">
    <text evidence="17">The sequence shown here is derived from an EMBL/GenBank/DDBJ whole genome shotgun (WGS) entry which is preliminary data.</text>
</comment>
<evidence type="ECO:0000256" key="14">
    <source>
        <dbReference type="ARBA" id="ARBA00023268"/>
    </source>
</evidence>
<dbReference type="InterPro" id="IPR023019">
    <property type="entry name" value="His_synth_HisIE"/>
</dbReference>
<dbReference type="GO" id="GO:0004635">
    <property type="term" value="F:phosphoribosyl-AMP cyclohydrolase activity"/>
    <property type="evidence" value="ECO:0007669"/>
    <property type="project" value="UniProtKB-UniRule"/>
</dbReference>
<dbReference type="InterPro" id="IPR002496">
    <property type="entry name" value="PRib_AMP_CycHydrolase_dom"/>
</dbReference>
<dbReference type="HAMAP" id="MF_01020">
    <property type="entry name" value="HisE"/>
    <property type="match status" value="1"/>
</dbReference>
<dbReference type="Pfam" id="PF01503">
    <property type="entry name" value="PRA-PH"/>
    <property type="match status" value="1"/>
</dbReference>
<dbReference type="Gene3D" id="3.10.20.810">
    <property type="entry name" value="Phosphoribosyl-AMP cyclohydrolase"/>
    <property type="match status" value="1"/>
</dbReference>
<comment type="pathway">
    <text evidence="5 15">Amino-acid biosynthesis; L-histidine biosynthesis; L-histidine from 5-phospho-alpha-D-ribose 1-diphosphate: step 2/9.</text>
</comment>
<dbReference type="GO" id="GO:0000105">
    <property type="term" value="P:L-histidine biosynthetic process"/>
    <property type="evidence" value="ECO:0007669"/>
    <property type="project" value="UniProtKB-UniRule"/>
</dbReference>
<keyword evidence="18" id="KW-1185">Reference proteome</keyword>
<dbReference type="InterPro" id="IPR008179">
    <property type="entry name" value="HisE"/>
</dbReference>
<evidence type="ECO:0000256" key="9">
    <source>
        <dbReference type="ARBA" id="ARBA00022605"/>
    </source>
</evidence>
<evidence type="ECO:0000256" key="2">
    <source>
        <dbReference type="ARBA" id="ARBA00001460"/>
    </source>
</evidence>
<dbReference type="EC" id="3.5.4.19" evidence="15"/>
<keyword evidence="13 15" id="KW-0368">Histidine biosynthesis</keyword>
<keyword evidence="11 15" id="KW-0378">Hydrolase</keyword>
<dbReference type="CDD" id="cd11534">
    <property type="entry name" value="NTP-PPase_HisIE_like"/>
    <property type="match status" value="1"/>
</dbReference>
<dbReference type="Pfam" id="PF01502">
    <property type="entry name" value="PRA-CH"/>
    <property type="match status" value="1"/>
</dbReference>
<dbReference type="EC" id="3.6.1.31" evidence="15"/>
<evidence type="ECO:0000313" key="18">
    <source>
        <dbReference type="Proteomes" id="UP000656813"/>
    </source>
</evidence>
<evidence type="ECO:0000259" key="16">
    <source>
        <dbReference type="Pfam" id="PF01502"/>
    </source>
</evidence>
<dbReference type="UniPathway" id="UPA00031">
    <property type="reaction ID" value="UER00007"/>
</dbReference>
<comment type="catalytic activity">
    <reaction evidence="1 15">
        <text>1-(5-phospho-beta-D-ribosyl)-5'-AMP + H2O = 1-(5-phospho-beta-D-ribosyl)-5-[(5-phospho-beta-D-ribosylamino)methylideneamino]imidazole-4-carboxamide</text>
        <dbReference type="Rhea" id="RHEA:20049"/>
        <dbReference type="ChEBI" id="CHEBI:15377"/>
        <dbReference type="ChEBI" id="CHEBI:58435"/>
        <dbReference type="ChEBI" id="CHEBI:59457"/>
        <dbReference type="EC" id="3.5.4.19"/>
    </reaction>
</comment>
<keyword evidence="9 15" id="KW-0028">Amino-acid biosynthesis</keyword>
<dbReference type="PANTHER" id="PTHR42945">
    <property type="entry name" value="HISTIDINE BIOSYNTHESIS BIFUNCTIONAL PROTEIN"/>
    <property type="match status" value="1"/>
</dbReference>
<comment type="similarity">
    <text evidence="6 15">In the C-terminal section; belongs to the PRA-PH family.</text>
</comment>
<dbReference type="RefSeq" id="WP_188496117.1">
    <property type="nucleotide sequence ID" value="NZ_BMFV01000004.1"/>
</dbReference>
<dbReference type="NCBIfam" id="NF002747">
    <property type="entry name" value="PRK02759.1"/>
    <property type="match status" value="1"/>
</dbReference>
<comment type="similarity">
    <text evidence="7 15">In the N-terminal section; belongs to the PRA-CH family.</text>
</comment>
<evidence type="ECO:0000256" key="4">
    <source>
        <dbReference type="ARBA" id="ARBA00005169"/>
    </source>
</evidence>
<dbReference type="InterPro" id="IPR038019">
    <property type="entry name" value="PRib_AMP_CycHydrolase_sf"/>
</dbReference>
<evidence type="ECO:0000256" key="3">
    <source>
        <dbReference type="ARBA" id="ARBA00004496"/>
    </source>
</evidence>
<name>A0A8J2ZT66_9BACL</name>
<dbReference type="HAMAP" id="MF_01019">
    <property type="entry name" value="HisIE"/>
    <property type="match status" value="1"/>
</dbReference>
<evidence type="ECO:0000256" key="12">
    <source>
        <dbReference type="ARBA" id="ARBA00022840"/>
    </source>
</evidence>
<dbReference type="Proteomes" id="UP000656813">
    <property type="component" value="Unassembled WGS sequence"/>
</dbReference>
<keyword evidence="14 15" id="KW-0511">Multifunctional enzyme</keyword>
<feature type="region of interest" description="Phosphoribosyl-AMP cyclohydrolase" evidence="15">
    <location>
        <begin position="1"/>
        <end position="118"/>
    </location>
</feature>
<comment type="pathway">
    <text evidence="4 15">Amino-acid biosynthesis; L-histidine biosynthesis; L-histidine from 5-phospho-alpha-D-ribose 1-diphosphate: step 3/9.</text>
</comment>
<keyword evidence="8 15" id="KW-0963">Cytoplasm</keyword>
<dbReference type="GO" id="GO:0005737">
    <property type="term" value="C:cytoplasm"/>
    <property type="evidence" value="ECO:0007669"/>
    <property type="project" value="UniProtKB-SubCell"/>
</dbReference>
<proteinExistence type="inferred from homology"/>
<comment type="subcellular location">
    <subcellularLocation>
        <location evidence="3 15">Cytoplasm</location>
    </subcellularLocation>
</comment>
<dbReference type="NCBIfam" id="NF000768">
    <property type="entry name" value="PRK00051.1"/>
    <property type="match status" value="1"/>
</dbReference>
<keyword evidence="10 15" id="KW-0547">Nucleotide-binding</keyword>
<evidence type="ECO:0000256" key="15">
    <source>
        <dbReference type="HAMAP-Rule" id="MF_01019"/>
    </source>
</evidence>
<evidence type="ECO:0000256" key="13">
    <source>
        <dbReference type="ARBA" id="ARBA00023102"/>
    </source>
</evidence>
<dbReference type="AlphaFoldDB" id="A0A8J2ZT66"/>
<dbReference type="SUPFAM" id="SSF141734">
    <property type="entry name" value="HisI-like"/>
    <property type="match status" value="1"/>
</dbReference>
<feature type="region of interest" description="Phosphoribosyl-ATP pyrophosphohydrolase" evidence="15">
    <location>
        <begin position="119"/>
        <end position="222"/>
    </location>
</feature>
<gene>
    <name evidence="15 17" type="primary">hisI</name>
    <name evidence="15" type="synonym">hisIE</name>
    <name evidence="17" type="ORF">GCM10007096_08080</name>
</gene>
<evidence type="ECO:0000256" key="10">
    <source>
        <dbReference type="ARBA" id="ARBA00022741"/>
    </source>
</evidence>
<reference evidence="17" key="1">
    <citation type="journal article" date="2014" name="Int. J. Syst. Evol. Microbiol.">
        <title>Complete genome sequence of Corynebacterium casei LMG S-19264T (=DSM 44701T), isolated from a smear-ripened cheese.</title>
        <authorList>
            <consortium name="US DOE Joint Genome Institute (JGI-PGF)"/>
            <person name="Walter F."/>
            <person name="Albersmeier A."/>
            <person name="Kalinowski J."/>
            <person name="Ruckert C."/>
        </authorList>
    </citation>
    <scope>NUCLEOTIDE SEQUENCE</scope>
    <source>
        <strain evidence="17">CGMCC 1.12777</strain>
    </source>
</reference>
<feature type="domain" description="Phosphoribosyl-AMP cyclohydrolase" evidence="16">
    <location>
        <begin position="24"/>
        <end position="97"/>
    </location>
</feature>
<keyword evidence="12 15" id="KW-0067">ATP-binding</keyword>
<evidence type="ECO:0000256" key="11">
    <source>
        <dbReference type="ARBA" id="ARBA00022801"/>
    </source>
</evidence>
<sequence>MPLDFSKGLIPAIIIDDQTEQTLMLAYMNEEAFAKTCETKETWFYSRSRQDLWHKGATSGNKQRVKKIFVDCDQDTLLIRVDPLGPACHTGRKTCFYREFDLSSQTLVETESVEQRDIYSTVMDEILQRKAAPRENSYTNYLFEKGTDKIGKKVIEEAGEVVIAAKNQSKEELINETSDLLYHSFVMLAEQNVSLSEVEDELKRRFTVKGNFKGERKEIKKW</sequence>
<dbReference type="EMBL" id="BMFV01000004">
    <property type="protein sequence ID" value="GGH76933.1"/>
    <property type="molecule type" value="Genomic_DNA"/>
</dbReference>
<evidence type="ECO:0000256" key="1">
    <source>
        <dbReference type="ARBA" id="ARBA00000024"/>
    </source>
</evidence>
<evidence type="ECO:0000313" key="17">
    <source>
        <dbReference type="EMBL" id="GGH76933.1"/>
    </source>
</evidence>
<organism evidence="17 18">
    <name type="scientific">Pullulanibacillus pueri</name>
    <dbReference type="NCBI Taxonomy" id="1437324"/>
    <lineage>
        <taxon>Bacteria</taxon>
        <taxon>Bacillati</taxon>
        <taxon>Bacillota</taxon>
        <taxon>Bacilli</taxon>
        <taxon>Bacillales</taxon>
        <taxon>Sporolactobacillaceae</taxon>
        <taxon>Pullulanibacillus</taxon>
    </lineage>
</organism>
<dbReference type="PANTHER" id="PTHR42945:SF9">
    <property type="entry name" value="HISTIDINE BIOSYNTHESIS BIFUNCTIONAL PROTEIN HISIE"/>
    <property type="match status" value="1"/>
</dbReference>
<dbReference type="NCBIfam" id="NF001611">
    <property type="entry name" value="PRK00400.1-3"/>
    <property type="match status" value="1"/>
</dbReference>